<accession>A0A5A7PG55</accession>
<comment type="caution">
    <text evidence="2">The sequence shown here is derived from an EMBL/GenBank/DDBJ whole genome shotgun (WGS) entry which is preliminary data.</text>
</comment>
<keyword evidence="3" id="KW-1185">Reference proteome</keyword>
<dbReference type="Gene3D" id="3.60.10.10">
    <property type="entry name" value="Endonuclease/exonuclease/phosphatase"/>
    <property type="match status" value="1"/>
</dbReference>
<dbReference type="Proteomes" id="UP000325081">
    <property type="component" value="Unassembled WGS sequence"/>
</dbReference>
<feature type="compositionally biased region" description="Low complexity" evidence="1">
    <location>
        <begin position="46"/>
        <end position="55"/>
    </location>
</feature>
<sequence length="384" mass="43975">MIGHIEKACTLRMEDIKHKRLKEGQFGDWMRASDGLQSQNWNHAISSSAKSSSHSQIGQTGHRSTDSEHNGTTNADKEVLPSNKELILYSPPSDQAEKTLAHTKPIQLEIMPIDEDDQPGTKLTELKRKGRKGVSKGTTTWKRTPQREGRLQRNSKENSMDLSMVMTKRPRELAILTGETSYNDMVEQQDKKVKLTVSKLARSYSQSFFIVVHFKEKLGGLPCWAIFVYISPIKSERILQWEQLLHEKDTWGPVWCIAGDWNSLCRPEDKKGGQPVSDRSCWEFNHFLSQMGVQEIPLQGLTYTWANNRSGQGYVEETLDRLFVSLEWIAKFPYSKVISWHRSSSDHTMLVISTSAAATKYKKRFQFDKRWDHTEGVDTVVKEA</sequence>
<feature type="compositionally biased region" description="Basic and acidic residues" evidence="1">
    <location>
        <begin position="63"/>
        <end position="79"/>
    </location>
</feature>
<proteinExistence type="predicted"/>
<dbReference type="PANTHER" id="PTHR33710">
    <property type="entry name" value="BNAC02G09200D PROTEIN"/>
    <property type="match status" value="1"/>
</dbReference>
<dbReference type="SUPFAM" id="SSF56219">
    <property type="entry name" value="DNase I-like"/>
    <property type="match status" value="1"/>
</dbReference>
<evidence type="ECO:0000313" key="3">
    <source>
        <dbReference type="Proteomes" id="UP000325081"/>
    </source>
</evidence>
<protein>
    <submittedName>
        <fullName evidence="2">Retrotransposon protein</fullName>
    </submittedName>
</protein>
<name>A0A5A7PG55_STRAF</name>
<dbReference type="InterPro" id="IPR036691">
    <property type="entry name" value="Endo/exonu/phosph_ase_sf"/>
</dbReference>
<evidence type="ECO:0000313" key="2">
    <source>
        <dbReference type="EMBL" id="GER31684.1"/>
    </source>
</evidence>
<dbReference type="OrthoDB" id="1431600at2759"/>
<dbReference type="AlphaFoldDB" id="A0A5A7PG55"/>
<dbReference type="PANTHER" id="PTHR33710:SF62">
    <property type="entry name" value="DUF4283 DOMAIN PROTEIN"/>
    <property type="match status" value="1"/>
</dbReference>
<dbReference type="EMBL" id="BKCP01004516">
    <property type="protein sequence ID" value="GER31684.1"/>
    <property type="molecule type" value="Genomic_DNA"/>
</dbReference>
<reference evidence="3" key="1">
    <citation type="journal article" date="2019" name="Curr. Biol.">
        <title>Genome Sequence of Striga asiatica Provides Insight into the Evolution of Plant Parasitism.</title>
        <authorList>
            <person name="Yoshida S."/>
            <person name="Kim S."/>
            <person name="Wafula E.K."/>
            <person name="Tanskanen J."/>
            <person name="Kim Y.M."/>
            <person name="Honaas L."/>
            <person name="Yang Z."/>
            <person name="Spallek T."/>
            <person name="Conn C.E."/>
            <person name="Ichihashi Y."/>
            <person name="Cheong K."/>
            <person name="Cui S."/>
            <person name="Der J.P."/>
            <person name="Gundlach H."/>
            <person name="Jiao Y."/>
            <person name="Hori C."/>
            <person name="Ishida J.K."/>
            <person name="Kasahara H."/>
            <person name="Kiba T."/>
            <person name="Kim M.S."/>
            <person name="Koo N."/>
            <person name="Laohavisit A."/>
            <person name="Lee Y.H."/>
            <person name="Lumba S."/>
            <person name="McCourt P."/>
            <person name="Mortimer J.C."/>
            <person name="Mutuku J.M."/>
            <person name="Nomura T."/>
            <person name="Sasaki-Sekimoto Y."/>
            <person name="Seto Y."/>
            <person name="Wang Y."/>
            <person name="Wakatake T."/>
            <person name="Sakakibara H."/>
            <person name="Demura T."/>
            <person name="Yamaguchi S."/>
            <person name="Yoneyama K."/>
            <person name="Manabe R.I."/>
            <person name="Nelson D.C."/>
            <person name="Schulman A.H."/>
            <person name="Timko M.P."/>
            <person name="dePamphilis C.W."/>
            <person name="Choi D."/>
            <person name="Shirasu K."/>
        </authorList>
    </citation>
    <scope>NUCLEOTIDE SEQUENCE [LARGE SCALE GENOMIC DNA]</scope>
    <source>
        <strain evidence="3">cv. UVA1</strain>
    </source>
</reference>
<evidence type="ECO:0000256" key="1">
    <source>
        <dbReference type="SAM" id="MobiDB-lite"/>
    </source>
</evidence>
<gene>
    <name evidence="2" type="ORF">STAS_07714</name>
</gene>
<feature type="region of interest" description="Disordered" evidence="1">
    <location>
        <begin position="44"/>
        <end position="82"/>
    </location>
</feature>
<organism evidence="2 3">
    <name type="scientific">Striga asiatica</name>
    <name type="common">Asiatic witchweed</name>
    <name type="synonym">Buchnera asiatica</name>
    <dbReference type="NCBI Taxonomy" id="4170"/>
    <lineage>
        <taxon>Eukaryota</taxon>
        <taxon>Viridiplantae</taxon>
        <taxon>Streptophyta</taxon>
        <taxon>Embryophyta</taxon>
        <taxon>Tracheophyta</taxon>
        <taxon>Spermatophyta</taxon>
        <taxon>Magnoliopsida</taxon>
        <taxon>eudicotyledons</taxon>
        <taxon>Gunneridae</taxon>
        <taxon>Pentapetalae</taxon>
        <taxon>asterids</taxon>
        <taxon>lamiids</taxon>
        <taxon>Lamiales</taxon>
        <taxon>Orobanchaceae</taxon>
        <taxon>Buchnereae</taxon>
        <taxon>Striga</taxon>
    </lineage>
</organism>